<dbReference type="InterPro" id="IPR050166">
    <property type="entry name" value="ABC_transporter_ATP-bind"/>
</dbReference>
<dbReference type="AlphaFoldDB" id="A0A5S9IK30"/>
<gene>
    <name evidence="5" type="ORF">UABAM_01659</name>
</gene>
<dbReference type="InterPro" id="IPR027417">
    <property type="entry name" value="P-loop_NTPase"/>
</dbReference>
<sequence>MSKPFMHFNNLTMSFTTRKETVTAVCDFDLKVDKGQVVSLVGASGCGKTTVLNAAAGFLLPTTGEVLLEGEKITAIEPRCGMVFQSYALFPWLTVKDNVAFGLKMKGLSRKQRHLEAQKYIELVGLKAFANAYPSELSGGMCQRVAICRALANKTDVLLCDEPFAALDAMTRQVMQQELLSIVQKSQQTVLFITHSIDEALIISDTIVVMSARPGRVKTMIDVKLPRPRDVNVQLTKDYIDLKKSIWDMVEEEVRSSLKLTKRAGMGQD</sequence>
<dbReference type="RefSeq" id="WP_229759367.1">
    <property type="nucleotide sequence ID" value="NZ_AP019860.1"/>
</dbReference>
<dbReference type="CDD" id="cd03293">
    <property type="entry name" value="ABC_NrtD_SsuB_transporters"/>
    <property type="match status" value="1"/>
</dbReference>
<dbReference type="PROSITE" id="PS50893">
    <property type="entry name" value="ABC_TRANSPORTER_2"/>
    <property type="match status" value="1"/>
</dbReference>
<dbReference type="PANTHER" id="PTHR42788:SF13">
    <property type="entry name" value="ALIPHATIC SULFONATES IMPORT ATP-BINDING PROTEIN SSUB"/>
    <property type="match status" value="1"/>
</dbReference>
<evidence type="ECO:0000259" key="4">
    <source>
        <dbReference type="PROSITE" id="PS50893"/>
    </source>
</evidence>
<evidence type="ECO:0000256" key="2">
    <source>
        <dbReference type="ARBA" id="ARBA00022741"/>
    </source>
</evidence>
<dbReference type="GO" id="GO:0005524">
    <property type="term" value="F:ATP binding"/>
    <property type="evidence" value="ECO:0007669"/>
    <property type="project" value="UniProtKB-KW"/>
</dbReference>
<dbReference type="SUPFAM" id="SSF52540">
    <property type="entry name" value="P-loop containing nucleoside triphosphate hydrolases"/>
    <property type="match status" value="1"/>
</dbReference>
<keyword evidence="6" id="KW-1185">Reference proteome</keyword>
<dbReference type="EMBL" id="AP019860">
    <property type="protein sequence ID" value="BBM83308.1"/>
    <property type="molecule type" value="Genomic_DNA"/>
</dbReference>
<dbReference type="PANTHER" id="PTHR42788">
    <property type="entry name" value="TAURINE IMPORT ATP-BINDING PROTEIN-RELATED"/>
    <property type="match status" value="1"/>
</dbReference>
<keyword evidence="3 5" id="KW-0067">ATP-binding</keyword>
<organism evidence="5 6">
    <name type="scientific">Uabimicrobium amorphum</name>
    <dbReference type="NCBI Taxonomy" id="2596890"/>
    <lineage>
        <taxon>Bacteria</taxon>
        <taxon>Pseudomonadati</taxon>
        <taxon>Planctomycetota</taxon>
        <taxon>Candidatus Uabimicrobiia</taxon>
        <taxon>Candidatus Uabimicrobiales</taxon>
        <taxon>Candidatus Uabimicrobiaceae</taxon>
        <taxon>Candidatus Uabimicrobium</taxon>
    </lineage>
</organism>
<dbReference type="Gene3D" id="3.40.50.300">
    <property type="entry name" value="P-loop containing nucleotide triphosphate hydrolases"/>
    <property type="match status" value="1"/>
</dbReference>
<proteinExistence type="predicted"/>
<dbReference type="Proteomes" id="UP000326354">
    <property type="component" value="Chromosome"/>
</dbReference>
<keyword evidence="2" id="KW-0547">Nucleotide-binding</keyword>
<dbReference type="InterPro" id="IPR003439">
    <property type="entry name" value="ABC_transporter-like_ATP-bd"/>
</dbReference>
<dbReference type="PROSITE" id="PS00211">
    <property type="entry name" value="ABC_TRANSPORTER_1"/>
    <property type="match status" value="1"/>
</dbReference>
<dbReference type="GO" id="GO:0016887">
    <property type="term" value="F:ATP hydrolysis activity"/>
    <property type="evidence" value="ECO:0007669"/>
    <property type="project" value="InterPro"/>
</dbReference>
<dbReference type="Pfam" id="PF00005">
    <property type="entry name" value="ABC_tran"/>
    <property type="match status" value="1"/>
</dbReference>
<reference evidence="5 6" key="1">
    <citation type="submission" date="2019-08" db="EMBL/GenBank/DDBJ databases">
        <title>Complete genome sequence of Candidatus Uab amorphum.</title>
        <authorList>
            <person name="Shiratori T."/>
            <person name="Suzuki S."/>
            <person name="Kakizawa Y."/>
            <person name="Ishida K."/>
        </authorList>
    </citation>
    <scope>NUCLEOTIDE SEQUENCE [LARGE SCALE GENOMIC DNA]</scope>
    <source>
        <strain evidence="5 6">SRT547</strain>
    </source>
</reference>
<dbReference type="InterPro" id="IPR017871">
    <property type="entry name" value="ABC_transporter-like_CS"/>
</dbReference>
<dbReference type="InterPro" id="IPR003593">
    <property type="entry name" value="AAA+_ATPase"/>
</dbReference>
<evidence type="ECO:0000256" key="3">
    <source>
        <dbReference type="ARBA" id="ARBA00022840"/>
    </source>
</evidence>
<dbReference type="KEGG" id="uam:UABAM_01659"/>
<dbReference type="SMART" id="SM00382">
    <property type="entry name" value="AAA"/>
    <property type="match status" value="1"/>
</dbReference>
<evidence type="ECO:0000313" key="5">
    <source>
        <dbReference type="EMBL" id="BBM83308.1"/>
    </source>
</evidence>
<feature type="domain" description="ABC transporter" evidence="4">
    <location>
        <begin position="6"/>
        <end position="237"/>
    </location>
</feature>
<name>A0A5S9IK30_UABAM</name>
<keyword evidence="1" id="KW-0813">Transport</keyword>
<evidence type="ECO:0000313" key="6">
    <source>
        <dbReference type="Proteomes" id="UP000326354"/>
    </source>
</evidence>
<protein>
    <submittedName>
        <fullName evidence="5">ABC transporter ATP-binding protein</fullName>
    </submittedName>
</protein>
<evidence type="ECO:0000256" key="1">
    <source>
        <dbReference type="ARBA" id="ARBA00022448"/>
    </source>
</evidence>
<accession>A0A5S9IK30</accession>